<organism evidence="2 3">
    <name type="scientific">Actinomyces slackii</name>
    <dbReference type="NCBI Taxonomy" id="52774"/>
    <lineage>
        <taxon>Bacteria</taxon>
        <taxon>Bacillati</taxon>
        <taxon>Actinomycetota</taxon>
        <taxon>Actinomycetes</taxon>
        <taxon>Actinomycetales</taxon>
        <taxon>Actinomycetaceae</taxon>
        <taxon>Actinomyces</taxon>
    </lineage>
</organism>
<evidence type="ECO:0008006" key="4">
    <source>
        <dbReference type="Google" id="ProtNLM"/>
    </source>
</evidence>
<reference evidence="2 3" key="1">
    <citation type="submission" date="2018-12" db="EMBL/GenBank/DDBJ databases">
        <authorList>
            <consortium name="Pathogen Informatics"/>
        </authorList>
    </citation>
    <scope>NUCLEOTIDE SEQUENCE [LARGE SCALE GENOMIC DNA]</scope>
    <source>
        <strain evidence="2 3">NCTC11923</strain>
    </source>
</reference>
<accession>A0A3S4SJ14</accession>
<dbReference type="AlphaFoldDB" id="A0A3S4SJ14"/>
<dbReference type="EMBL" id="LR134363">
    <property type="protein sequence ID" value="VEG73800.1"/>
    <property type="molecule type" value="Genomic_DNA"/>
</dbReference>
<sequence>MTPATRTRTLIAGIAAVLLALIGAAPAAAETPPAETPAAEATDAPTVTVDTTVIAVGGTITFSDQWGTCSGTDKVIIALDGTTVATAQGGESWMESVKAPTTPGTYTYDVSCTSTSKTITYAPMSIRVLPPPPENIGASIGEITRDGCTVSVPVTTTGAYTFELRTWDDKSELQSTIWDTQADGTTVITWTITGAPSTSFGNDDIYFEVLVNGSVNLDGRDTRADATFTYPQEVADACSAKVPVHASIEGGATSLKAGQDLTISGTGLLSGEAVDITLDDSATRIGGQEDMGANTFIETDDPFTLSATLPADISPGRHALVITGKTSHRTTRILFTVG</sequence>
<keyword evidence="1" id="KW-0732">Signal</keyword>
<feature type="chain" id="PRO_5018573359" description="IPT/TIG domain-containing protein" evidence="1">
    <location>
        <begin position="30"/>
        <end position="338"/>
    </location>
</feature>
<gene>
    <name evidence="2" type="ORF">NCTC11923_00412</name>
</gene>
<dbReference type="RefSeq" id="WP_026427276.1">
    <property type="nucleotide sequence ID" value="NZ_CBCRWE010000046.1"/>
</dbReference>
<evidence type="ECO:0000313" key="3">
    <source>
        <dbReference type="Proteomes" id="UP000276899"/>
    </source>
</evidence>
<name>A0A3S4SJ14_9ACTO</name>
<proteinExistence type="predicted"/>
<evidence type="ECO:0000256" key="1">
    <source>
        <dbReference type="SAM" id="SignalP"/>
    </source>
</evidence>
<protein>
    <recommendedName>
        <fullName evidence="4">IPT/TIG domain-containing protein</fullName>
    </recommendedName>
</protein>
<evidence type="ECO:0000313" key="2">
    <source>
        <dbReference type="EMBL" id="VEG73800.1"/>
    </source>
</evidence>
<dbReference type="Proteomes" id="UP000276899">
    <property type="component" value="Chromosome"/>
</dbReference>
<feature type="signal peptide" evidence="1">
    <location>
        <begin position="1"/>
        <end position="29"/>
    </location>
</feature>
<keyword evidence="3" id="KW-1185">Reference proteome</keyword>
<dbReference type="KEGG" id="asla:NCTC11923_00412"/>